<reference evidence="1 2" key="1">
    <citation type="journal article" date="2020" name="Elife">
        <title>Loss of centromere function drives karyotype evolution in closely related Malassezia species.</title>
        <authorList>
            <person name="Sankaranarayanan S.R."/>
            <person name="Ianiri G."/>
            <person name="Coelho M.A."/>
            <person name="Reza M.H."/>
            <person name="Thimmappa B.C."/>
            <person name="Ganguly P."/>
            <person name="Vadnala R.N."/>
            <person name="Sun S."/>
            <person name="Siddharthan R."/>
            <person name="Tellgren-Roth C."/>
            <person name="Dawson T.L."/>
            <person name="Heitman J."/>
            <person name="Sanyal K."/>
        </authorList>
    </citation>
    <scope>NUCLEOTIDE SEQUENCE [LARGE SCALE GENOMIC DNA]</scope>
    <source>
        <strain evidence="1">CBS14141</strain>
    </source>
</reference>
<evidence type="ECO:0000313" key="1">
    <source>
        <dbReference type="EMBL" id="WFD48185.1"/>
    </source>
</evidence>
<protein>
    <submittedName>
        <fullName evidence="1">Uncharacterized protein</fullName>
    </submittedName>
</protein>
<name>A0ABY8EUS9_MALFU</name>
<organism evidence="1 2">
    <name type="scientific">Malassezia furfur</name>
    <name type="common">Pityriasis versicolor infection agent</name>
    <name type="synonym">Pityrosporum furfur</name>
    <dbReference type="NCBI Taxonomy" id="55194"/>
    <lineage>
        <taxon>Eukaryota</taxon>
        <taxon>Fungi</taxon>
        <taxon>Dikarya</taxon>
        <taxon>Basidiomycota</taxon>
        <taxon>Ustilaginomycotina</taxon>
        <taxon>Malasseziomycetes</taxon>
        <taxon>Malasseziales</taxon>
        <taxon>Malasseziaceae</taxon>
        <taxon>Malassezia</taxon>
    </lineage>
</organism>
<accession>A0ABY8EUS9</accession>
<evidence type="ECO:0000313" key="2">
    <source>
        <dbReference type="Proteomes" id="UP000818624"/>
    </source>
</evidence>
<dbReference type="InterPro" id="IPR012340">
    <property type="entry name" value="NA-bd_OB-fold"/>
</dbReference>
<gene>
    <name evidence="1" type="ORF">GLX27_002853</name>
</gene>
<sequence>MAPLESAAIVPVADLVYPDDVGRKVRVAGFCSSYDTDTGELWLEHERACIAVDLTLVLEAGTHLDLHPKSKWMCIGTLEQHRGASPALEDASRTLSSPSAHAQKRAWRAQDTRVSAMVVRAIFAKRVDSLDLRVWAQAARAVRSAA</sequence>
<proteinExistence type="predicted"/>
<dbReference type="InterPro" id="IPR029146">
    <property type="entry name" value="Ten1_animal_plant"/>
</dbReference>
<keyword evidence="2" id="KW-1185">Reference proteome</keyword>
<dbReference type="Proteomes" id="UP000818624">
    <property type="component" value="Chromosome 3"/>
</dbReference>
<dbReference type="Pfam" id="PF15490">
    <property type="entry name" value="Ten1_2"/>
    <property type="match status" value="1"/>
</dbReference>
<dbReference type="Gene3D" id="2.40.50.140">
    <property type="entry name" value="Nucleic acid-binding proteins"/>
    <property type="match status" value="1"/>
</dbReference>
<dbReference type="EMBL" id="CP046236">
    <property type="protein sequence ID" value="WFD48185.1"/>
    <property type="molecule type" value="Genomic_DNA"/>
</dbReference>